<dbReference type="PANTHER" id="PTHR30401:SF0">
    <property type="entry name" value="TRNA 2-SELENOURIDINE SYNTHASE"/>
    <property type="match status" value="1"/>
</dbReference>
<organism evidence="3 4">
    <name type="scientific">Roseovarius ramblicola</name>
    <dbReference type="NCBI Taxonomy" id="2022336"/>
    <lineage>
        <taxon>Bacteria</taxon>
        <taxon>Pseudomonadati</taxon>
        <taxon>Pseudomonadota</taxon>
        <taxon>Alphaproteobacteria</taxon>
        <taxon>Rhodobacterales</taxon>
        <taxon>Roseobacteraceae</taxon>
        <taxon>Roseovarius</taxon>
    </lineage>
</organism>
<dbReference type="RefSeq" id="WP_377070653.1">
    <property type="nucleotide sequence ID" value="NZ_JBHMEC010000026.1"/>
</dbReference>
<accession>A0ABV5I321</accession>
<evidence type="ECO:0000256" key="1">
    <source>
        <dbReference type="ARBA" id="ARBA00023266"/>
    </source>
</evidence>
<dbReference type="PROSITE" id="PS50206">
    <property type="entry name" value="RHODANESE_3"/>
    <property type="match status" value="1"/>
</dbReference>
<dbReference type="PANTHER" id="PTHR30401">
    <property type="entry name" value="TRNA 2-SELENOURIDINE SYNTHASE"/>
    <property type="match status" value="1"/>
</dbReference>
<sequence length="344" mass="37128">MPVTLNSLESRGTLPFDQVIDVRSPSEFAEDHIPGAISLPVLSDAERARVGTIYVQEDRFLARKIGAALVARNAAAHIEGPLADRDGGWRPLVYCWRGGQRSGSFTSILQQIGWRADTIAGGYRSYRRLVVAALYERPFPAPVALIDGGTGTAKTRLLAHLHAEGAQVIDLEALALHRGSVFGLMGAEQPSQKAFESALAAEVAALDPARPVFVEAESARIGAITLPPALAVAMKSARAVRLEAPMGARVAHILDEYADLIADPARLDAILGRLVRYHGHDAVDAWRSWAGAGEFAPLVDSLIRTHYDPRYRRMSRAAATPMTVPDLSDATLREAARRLIDSHG</sequence>
<dbReference type="SMART" id="SM00450">
    <property type="entry name" value="RHOD"/>
    <property type="match status" value="1"/>
</dbReference>
<dbReference type="InterPro" id="IPR058840">
    <property type="entry name" value="AAA_SelU"/>
</dbReference>
<dbReference type="NCBIfam" id="TIGR03167">
    <property type="entry name" value="tRNA_sel_U_synt"/>
    <property type="match status" value="1"/>
</dbReference>
<dbReference type="InterPro" id="IPR036873">
    <property type="entry name" value="Rhodanese-like_dom_sf"/>
</dbReference>
<protein>
    <submittedName>
        <fullName evidence="3">tRNA 2-selenouridine(34) synthase MnmH</fullName>
        <ecNumber evidence="3">2.5.1.-</ecNumber>
    </submittedName>
</protein>
<keyword evidence="1" id="KW-0711">Selenium</keyword>
<dbReference type="GO" id="GO:0016740">
    <property type="term" value="F:transferase activity"/>
    <property type="evidence" value="ECO:0007669"/>
    <property type="project" value="UniProtKB-KW"/>
</dbReference>
<dbReference type="PROSITE" id="PS00380">
    <property type="entry name" value="RHODANESE_1"/>
    <property type="match status" value="1"/>
</dbReference>
<evidence type="ECO:0000259" key="2">
    <source>
        <dbReference type="PROSITE" id="PS50206"/>
    </source>
</evidence>
<dbReference type="SUPFAM" id="SSF52821">
    <property type="entry name" value="Rhodanese/Cell cycle control phosphatase"/>
    <property type="match status" value="1"/>
</dbReference>
<comment type="caution">
    <text evidence="3">The sequence shown here is derived from an EMBL/GenBank/DDBJ whole genome shotgun (WGS) entry which is preliminary data.</text>
</comment>
<dbReference type="NCBIfam" id="NF008750">
    <property type="entry name" value="PRK11784.1-2"/>
    <property type="match status" value="1"/>
</dbReference>
<evidence type="ECO:0000313" key="4">
    <source>
        <dbReference type="Proteomes" id="UP001589670"/>
    </source>
</evidence>
<dbReference type="Pfam" id="PF00581">
    <property type="entry name" value="Rhodanese"/>
    <property type="match status" value="1"/>
</dbReference>
<dbReference type="EMBL" id="JBHMEC010000026">
    <property type="protein sequence ID" value="MFB9151084.1"/>
    <property type="molecule type" value="Genomic_DNA"/>
</dbReference>
<feature type="domain" description="Rhodanese" evidence="2">
    <location>
        <begin position="18"/>
        <end position="131"/>
    </location>
</feature>
<keyword evidence="4" id="KW-1185">Reference proteome</keyword>
<dbReference type="NCBIfam" id="NF008752">
    <property type="entry name" value="PRK11784.1-4"/>
    <property type="match status" value="1"/>
</dbReference>
<proteinExistence type="predicted"/>
<dbReference type="Gene3D" id="3.40.250.10">
    <property type="entry name" value="Rhodanese-like domain"/>
    <property type="match status" value="1"/>
</dbReference>
<evidence type="ECO:0000313" key="3">
    <source>
        <dbReference type="EMBL" id="MFB9151084.1"/>
    </source>
</evidence>
<dbReference type="InterPro" id="IPR001307">
    <property type="entry name" value="Thiosulphate_STrfase_CS"/>
</dbReference>
<dbReference type="InterPro" id="IPR017582">
    <property type="entry name" value="SelU"/>
</dbReference>
<name>A0ABV5I321_9RHOB</name>
<dbReference type="Pfam" id="PF26341">
    <property type="entry name" value="AAA_SelU"/>
    <property type="match status" value="1"/>
</dbReference>
<dbReference type="InterPro" id="IPR001763">
    <property type="entry name" value="Rhodanese-like_dom"/>
</dbReference>
<dbReference type="EC" id="2.5.1.-" evidence="3"/>
<dbReference type="Proteomes" id="UP001589670">
    <property type="component" value="Unassembled WGS sequence"/>
</dbReference>
<reference evidence="3 4" key="1">
    <citation type="submission" date="2024-09" db="EMBL/GenBank/DDBJ databases">
        <authorList>
            <person name="Sun Q."/>
            <person name="Mori K."/>
        </authorList>
    </citation>
    <scope>NUCLEOTIDE SEQUENCE [LARGE SCALE GENOMIC DNA]</scope>
    <source>
        <strain evidence="3 4">CECT 9424</strain>
    </source>
</reference>
<gene>
    <name evidence="3" type="primary">mnmH</name>
    <name evidence="3" type="ORF">ACFFU4_15140</name>
</gene>
<keyword evidence="3" id="KW-0808">Transferase</keyword>